<organism evidence="2 3">
    <name type="scientific">Tsukamurella spumae</name>
    <dbReference type="NCBI Taxonomy" id="44753"/>
    <lineage>
        <taxon>Bacteria</taxon>
        <taxon>Bacillati</taxon>
        <taxon>Actinomycetota</taxon>
        <taxon>Actinomycetes</taxon>
        <taxon>Mycobacteriales</taxon>
        <taxon>Tsukamurellaceae</taxon>
        <taxon>Tsukamurella</taxon>
    </lineage>
</organism>
<feature type="transmembrane region" description="Helical" evidence="1">
    <location>
        <begin position="36"/>
        <end position="59"/>
    </location>
</feature>
<keyword evidence="1" id="KW-0812">Transmembrane</keyword>
<keyword evidence="3" id="KW-1185">Reference proteome</keyword>
<dbReference type="Proteomes" id="UP000582646">
    <property type="component" value="Unassembled WGS sequence"/>
</dbReference>
<protein>
    <submittedName>
        <fullName evidence="2">Uncharacterized protein</fullName>
    </submittedName>
</protein>
<evidence type="ECO:0000313" key="3">
    <source>
        <dbReference type="Proteomes" id="UP000582646"/>
    </source>
</evidence>
<feature type="transmembrane region" description="Helical" evidence="1">
    <location>
        <begin position="65"/>
        <end position="83"/>
    </location>
</feature>
<dbReference type="EMBL" id="JAAXOQ010000018">
    <property type="protein sequence ID" value="NKY19457.1"/>
    <property type="molecule type" value="Genomic_DNA"/>
</dbReference>
<dbReference type="RefSeq" id="WP_168546454.1">
    <property type="nucleotide sequence ID" value="NZ_BAAAKS010000044.1"/>
</dbReference>
<proteinExistence type="predicted"/>
<dbReference type="AlphaFoldDB" id="A0A846X1J4"/>
<name>A0A846X1J4_9ACTN</name>
<evidence type="ECO:0000256" key="1">
    <source>
        <dbReference type="SAM" id="Phobius"/>
    </source>
</evidence>
<reference evidence="2 3" key="1">
    <citation type="submission" date="2020-04" db="EMBL/GenBank/DDBJ databases">
        <title>MicrobeNet Type strains.</title>
        <authorList>
            <person name="Nicholson A.C."/>
        </authorList>
    </citation>
    <scope>NUCLEOTIDE SEQUENCE [LARGE SCALE GENOMIC DNA]</scope>
    <source>
        <strain evidence="2 3">DSM 44113</strain>
    </source>
</reference>
<keyword evidence="1" id="KW-1133">Transmembrane helix</keyword>
<accession>A0A846X1J4</accession>
<evidence type="ECO:0000313" key="2">
    <source>
        <dbReference type="EMBL" id="NKY19457.1"/>
    </source>
</evidence>
<keyword evidence="1" id="KW-0472">Membrane</keyword>
<feature type="transmembrane region" description="Helical" evidence="1">
    <location>
        <begin position="6"/>
        <end position="24"/>
    </location>
</feature>
<sequence length="102" mass="11043">MPTTNWLMFSAALAMLVAAIYVQRRTRPPRQLVPRWIALLPLATVGLAIVAIIVGTSVYETIACGFLALCGIVSAVIVFRSAALEASIVKKMRARDEAERAT</sequence>
<comment type="caution">
    <text evidence="2">The sequence shown here is derived from an EMBL/GenBank/DDBJ whole genome shotgun (WGS) entry which is preliminary data.</text>
</comment>
<gene>
    <name evidence="2" type="ORF">HF999_13910</name>
</gene>